<reference evidence="8" key="1">
    <citation type="submission" date="2021-08" db="EMBL/GenBank/DDBJ databases">
        <title>WGS assembly of Ceratopteris richardii.</title>
        <authorList>
            <person name="Marchant D.B."/>
            <person name="Chen G."/>
            <person name="Jenkins J."/>
            <person name="Shu S."/>
            <person name="Leebens-Mack J."/>
            <person name="Grimwood J."/>
            <person name="Schmutz J."/>
            <person name="Soltis P."/>
            <person name="Soltis D."/>
            <person name="Chen Z.-H."/>
        </authorList>
    </citation>
    <scope>NUCLEOTIDE SEQUENCE</scope>
    <source>
        <strain evidence="8">Whitten #5841</strain>
        <tissue evidence="8">Leaf</tissue>
    </source>
</reference>
<sequence>MAIPEAFYTQAQLLSVLGQDTYFRLVILFSSVFIGILACTTVYNIMNAAGPLVSVYSKLSKAEKIEWGNRGFSTAHSIMISAAAIYFIFFSDLFKDASPYGPVVFRSSLLSEIILGISVGYFIADLSMILWFYPTLGGKEYIVHHGLSVVSLTLSIYGEEGIFYVYMLLLSESTTPFVNLRWYLCTMGLKKSTAYIVNGIFLFLGWMLARILLFVFFFLHLYKHYDQVQRMHAALHYCVLLVPPCLAVLNVAWFLKILMGLLKIIFSKL</sequence>
<dbReference type="GO" id="GO:0005783">
    <property type="term" value="C:endoplasmic reticulum"/>
    <property type="evidence" value="ECO:0007669"/>
    <property type="project" value="TreeGrafter"/>
</dbReference>
<dbReference type="PROSITE" id="PS50922">
    <property type="entry name" value="TLC"/>
    <property type="match status" value="1"/>
</dbReference>
<dbReference type="PANTHER" id="PTHR13439:SF0">
    <property type="entry name" value="TOPOISOMERASE I DAMAGE AFFECTED PROTEIN 4"/>
    <property type="match status" value="1"/>
</dbReference>
<evidence type="ECO:0000256" key="2">
    <source>
        <dbReference type="ARBA" id="ARBA00022692"/>
    </source>
</evidence>
<protein>
    <recommendedName>
        <fullName evidence="7">TLC domain-containing protein</fullName>
    </recommendedName>
</protein>
<feature type="transmembrane region" description="Helical" evidence="6">
    <location>
        <begin position="22"/>
        <end position="46"/>
    </location>
</feature>
<dbReference type="PANTHER" id="PTHR13439">
    <property type="entry name" value="CT120 PROTEIN"/>
    <property type="match status" value="1"/>
</dbReference>
<dbReference type="InterPro" id="IPR050846">
    <property type="entry name" value="TLCD"/>
</dbReference>
<keyword evidence="3 6" id="KW-1133">Transmembrane helix</keyword>
<feature type="transmembrane region" description="Helical" evidence="6">
    <location>
        <begin position="109"/>
        <end position="134"/>
    </location>
</feature>
<dbReference type="EMBL" id="CM035426">
    <property type="protein sequence ID" value="KAH7316195.1"/>
    <property type="molecule type" value="Genomic_DNA"/>
</dbReference>
<proteinExistence type="predicted"/>
<dbReference type="AlphaFoldDB" id="A0A8T2SDZ7"/>
<dbReference type="InterPro" id="IPR006634">
    <property type="entry name" value="TLC-dom"/>
</dbReference>
<dbReference type="GO" id="GO:0016020">
    <property type="term" value="C:membrane"/>
    <property type="evidence" value="ECO:0007669"/>
    <property type="project" value="UniProtKB-SubCell"/>
</dbReference>
<feature type="transmembrane region" description="Helical" evidence="6">
    <location>
        <begin position="163"/>
        <end position="184"/>
    </location>
</feature>
<dbReference type="SMART" id="SM00724">
    <property type="entry name" value="TLC"/>
    <property type="match status" value="1"/>
</dbReference>
<evidence type="ECO:0000256" key="3">
    <source>
        <dbReference type="ARBA" id="ARBA00022989"/>
    </source>
</evidence>
<evidence type="ECO:0000313" key="9">
    <source>
        <dbReference type="Proteomes" id="UP000825935"/>
    </source>
</evidence>
<dbReference type="OrthoDB" id="10266980at2759"/>
<dbReference type="OMA" id="HANNHTD"/>
<feature type="domain" description="TLC" evidence="7">
    <location>
        <begin position="62"/>
        <end position="266"/>
    </location>
</feature>
<evidence type="ECO:0000259" key="7">
    <source>
        <dbReference type="PROSITE" id="PS50922"/>
    </source>
</evidence>
<feature type="transmembrane region" description="Helical" evidence="6">
    <location>
        <begin position="67"/>
        <end position="89"/>
    </location>
</feature>
<gene>
    <name evidence="8" type="ORF">KP509_21G082200</name>
</gene>
<evidence type="ECO:0000256" key="5">
    <source>
        <dbReference type="PROSITE-ProRule" id="PRU00205"/>
    </source>
</evidence>
<dbReference type="EMBL" id="CM035426">
    <property type="protein sequence ID" value="KAH7316196.1"/>
    <property type="molecule type" value="Genomic_DNA"/>
</dbReference>
<comment type="subcellular location">
    <subcellularLocation>
        <location evidence="1">Membrane</location>
        <topology evidence="1">Multi-pass membrane protein</topology>
    </subcellularLocation>
</comment>
<feature type="transmembrane region" description="Helical" evidence="6">
    <location>
        <begin position="196"/>
        <end position="222"/>
    </location>
</feature>
<evidence type="ECO:0000256" key="4">
    <source>
        <dbReference type="ARBA" id="ARBA00023136"/>
    </source>
</evidence>
<feature type="transmembrane region" description="Helical" evidence="6">
    <location>
        <begin position="234"/>
        <end position="255"/>
    </location>
</feature>
<organism evidence="8 9">
    <name type="scientific">Ceratopteris richardii</name>
    <name type="common">Triangle waterfern</name>
    <dbReference type="NCBI Taxonomy" id="49495"/>
    <lineage>
        <taxon>Eukaryota</taxon>
        <taxon>Viridiplantae</taxon>
        <taxon>Streptophyta</taxon>
        <taxon>Embryophyta</taxon>
        <taxon>Tracheophyta</taxon>
        <taxon>Polypodiopsida</taxon>
        <taxon>Polypodiidae</taxon>
        <taxon>Polypodiales</taxon>
        <taxon>Pteridineae</taxon>
        <taxon>Pteridaceae</taxon>
        <taxon>Parkerioideae</taxon>
        <taxon>Ceratopteris</taxon>
    </lineage>
</organism>
<keyword evidence="9" id="KW-1185">Reference proteome</keyword>
<dbReference type="GO" id="GO:0055088">
    <property type="term" value="P:lipid homeostasis"/>
    <property type="evidence" value="ECO:0007669"/>
    <property type="project" value="TreeGrafter"/>
</dbReference>
<dbReference type="Pfam" id="PF03798">
    <property type="entry name" value="TRAM_LAG1_CLN8"/>
    <property type="match status" value="1"/>
</dbReference>
<keyword evidence="2 5" id="KW-0812">Transmembrane</keyword>
<evidence type="ECO:0000313" key="8">
    <source>
        <dbReference type="EMBL" id="KAH7316196.1"/>
    </source>
</evidence>
<keyword evidence="4 5" id="KW-0472">Membrane</keyword>
<feature type="transmembrane region" description="Helical" evidence="6">
    <location>
        <begin position="141"/>
        <end position="157"/>
    </location>
</feature>
<evidence type="ECO:0000256" key="6">
    <source>
        <dbReference type="SAM" id="Phobius"/>
    </source>
</evidence>
<evidence type="ECO:0000256" key="1">
    <source>
        <dbReference type="ARBA" id="ARBA00004141"/>
    </source>
</evidence>
<name>A0A8T2SDZ7_CERRI</name>
<dbReference type="Proteomes" id="UP000825935">
    <property type="component" value="Chromosome 21"/>
</dbReference>
<comment type="caution">
    <text evidence="8">The sequence shown here is derived from an EMBL/GenBank/DDBJ whole genome shotgun (WGS) entry which is preliminary data.</text>
</comment>
<accession>A0A8T2SDZ7</accession>